<keyword evidence="9" id="KW-1185">Reference proteome</keyword>
<feature type="transmembrane region" description="Helical" evidence="6">
    <location>
        <begin position="211"/>
        <end position="229"/>
    </location>
</feature>
<dbReference type="OrthoDB" id="3936451at2759"/>
<reference evidence="8" key="1">
    <citation type="journal article" date="2021" name="Nat. Commun.">
        <title>Genetic determinants of endophytism in the Arabidopsis root mycobiome.</title>
        <authorList>
            <person name="Mesny F."/>
            <person name="Miyauchi S."/>
            <person name="Thiergart T."/>
            <person name="Pickel B."/>
            <person name="Atanasova L."/>
            <person name="Karlsson M."/>
            <person name="Huettel B."/>
            <person name="Barry K.W."/>
            <person name="Haridas S."/>
            <person name="Chen C."/>
            <person name="Bauer D."/>
            <person name="Andreopoulos W."/>
            <person name="Pangilinan J."/>
            <person name="LaButti K."/>
            <person name="Riley R."/>
            <person name="Lipzen A."/>
            <person name="Clum A."/>
            <person name="Drula E."/>
            <person name="Henrissat B."/>
            <person name="Kohler A."/>
            <person name="Grigoriev I.V."/>
            <person name="Martin F.M."/>
            <person name="Hacquard S."/>
        </authorList>
    </citation>
    <scope>NUCLEOTIDE SEQUENCE</scope>
    <source>
        <strain evidence="8">MPI-CAGE-AT-0023</strain>
    </source>
</reference>
<evidence type="ECO:0000256" key="3">
    <source>
        <dbReference type="ARBA" id="ARBA00022989"/>
    </source>
</evidence>
<evidence type="ECO:0000256" key="2">
    <source>
        <dbReference type="ARBA" id="ARBA00022692"/>
    </source>
</evidence>
<organism evidence="8 9">
    <name type="scientific">Fusarium redolens</name>
    <dbReference type="NCBI Taxonomy" id="48865"/>
    <lineage>
        <taxon>Eukaryota</taxon>
        <taxon>Fungi</taxon>
        <taxon>Dikarya</taxon>
        <taxon>Ascomycota</taxon>
        <taxon>Pezizomycotina</taxon>
        <taxon>Sordariomycetes</taxon>
        <taxon>Hypocreomycetidae</taxon>
        <taxon>Hypocreales</taxon>
        <taxon>Nectriaceae</taxon>
        <taxon>Fusarium</taxon>
        <taxon>Fusarium redolens species complex</taxon>
    </lineage>
</organism>
<evidence type="ECO:0000259" key="7">
    <source>
        <dbReference type="Pfam" id="PF20684"/>
    </source>
</evidence>
<dbReference type="RefSeq" id="XP_046041362.1">
    <property type="nucleotide sequence ID" value="XM_046189093.1"/>
</dbReference>
<dbReference type="EMBL" id="JAGMUX010000033">
    <property type="protein sequence ID" value="KAH7208459.1"/>
    <property type="molecule type" value="Genomic_DNA"/>
</dbReference>
<evidence type="ECO:0000313" key="9">
    <source>
        <dbReference type="Proteomes" id="UP000720189"/>
    </source>
</evidence>
<feature type="transmembrane region" description="Helical" evidence="6">
    <location>
        <begin position="91"/>
        <end position="113"/>
    </location>
</feature>
<comment type="similarity">
    <text evidence="5">Belongs to the SAT4 family.</text>
</comment>
<dbReference type="GO" id="GO:0016020">
    <property type="term" value="C:membrane"/>
    <property type="evidence" value="ECO:0007669"/>
    <property type="project" value="UniProtKB-SubCell"/>
</dbReference>
<proteinExistence type="inferred from homology"/>
<evidence type="ECO:0000256" key="1">
    <source>
        <dbReference type="ARBA" id="ARBA00004141"/>
    </source>
</evidence>
<dbReference type="AlphaFoldDB" id="A0A9P9FX49"/>
<evidence type="ECO:0000313" key="8">
    <source>
        <dbReference type="EMBL" id="KAH7208459.1"/>
    </source>
</evidence>
<dbReference type="InterPro" id="IPR049326">
    <property type="entry name" value="Rhodopsin_dom_fungi"/>
</dbReference>
<dbReference type="GeneID" id="70219047"/>
<name>A0A9P9FX49_FUSRE</name>
<evidence type="ECO:0000256" key="6">
    <source>
        <dbReference type="SAM" id="Phobius"/>
    </source>
</evidence>
<accession>A0A9P9FX49</accession>
<gene>
    <name evidence="8" type="ORF">BKA55DRAFT_529663</name>
</gene>
<dbReference type="PANTHER" id="PTHR33048">
    <property type="entry name" value="PTH11-LIKE INTEGRAL MEMBRANE PROTEIN (AFU_ORTHOLOGUE AFUA_5G11245)"/>
    <property type="match status" value="1"/>
</dbReference>
<keyword evidence="2 6" id="KW-0812">Transmembrane</keyword>
<keyword evidence="4 6" id="KW-0472">Membrane</keyword>
<keyword evidence="3 6" id="KW-1133">Transmembrane helix</keyword>
<comment type="caution">
    <text evidence="8">The sequence shown here is derived from an EMBL/GenBank/DDBJ whole genome shotgun (WGS) entry which is preliminary data.</text>
</comment>
<feature type="transmembrane region" description="Helical" evidence="6">
    <location>
        <begin position="122"/>
        <end position="145"/>
    </location>
</feature>
<evidence type="ECO:0000256" key="5">
    <source>
        <dbReference type="ARBA" id="ARBA00038359"/>
    </source>
</evidence>
<dbReference type="InterPro" id="IPR052337">
    <property type="entry name" value="SAT4-like"/>
</dbReference>
<dbReference type="Proteomes" id="UP000720189">
    <property type="component" value="Unassembled WGS sequence"/>
</dbReference>
<dbReference type="PANTHER" id="PTHR33048:SF96">
    <property type="entry name" value="INTEGRAL MEMBRANE PROTEIN"/>
    <property type="match status" value="1"/>
</dbReference>
<sequence length="264" mass="29182">MDLNGNPRVRALFATQITCLVVVWAVTLVRFGIKLALKRQRTWDDTWMFTAAALFTTMSALIMRGIALGGIGQDASQLTLQKISTGLQTWYFGEILYGLLSLCIRLSITLFLFQLLRQPSHIWVLSGCLAVVLITTLCFLLATIFQCSPVRFYWGRFSSSDNHGTCSNTQLVRTTAIAHSIVAALSDWIMTLLPATCLWKTRTATSSKITGTGLISLGIFAGIAMIVRIPQIKSVALTSDFLYSSMLVMNSQELLNSHDPLSLY</sequence>
<feature type="transmembrane region" description="Helical" evidence="6">
    <location>
        <begin position="177"/>
        <end position="199"/>
    </location>
</feature>
<protein>
    <recommendedName>
        <fullName evidence="7">Rhodopsin domain-containing protein</fullName>
    </recommendedName>
</protein>
<feature type="transmembrane region" description="Helical" evidence="6">
    <location>
        <begin position="45"/>
        <end position="71"/>
    </location>
</feature>
<feature type="transmembrane region" description="Helical" evidence="6">
    <location>
        <begin position="12"/>
        <end position="33"/>
    </location>
</feature>
<dbReference type="Pfam" id="PF20684">
    <property type="entry name" value="Fung_rhodopsin"/>
    <property type="match status" value="1"/>
</dbReference>
<comment type="subcellular location">
    <subcellularLocation>
        <location evidence="1">Membrane</location>
        <topology evidence="1">Multi-pass membrane protein</topology>
    </subcellularLocation>
</comment>
<evidence type="ECO:0000256" key="4">
    <source>
        <dbReference type="ARBA" id="ARBA00023136"/>
    </source>
</evidence>
<feature type="domain" description="Rhodopsin" evidence="7">
    <location>
        <begin position="29"/>
        <end position="246"/>
    </location>
</feature>